<keyword evidence="8" id="KW-1185">Reference proteome</keyword>
<dbReference type="SUPFAM" id="SSF56796">
    <property type="entry name" value="Dehydroquinate synthase-like"/>
    <property type="match status" value="1"/>
</dbReference>
<evidence type="ECO:0000313" key="8">
    <source>
        <dbReference type="Proteomes" id="UP000004931"/>
    </source>
</evidence>
<evidence type="ECO:0000259" key="6">
    <source>
        <dbReference type="Pfam" id="PF25137"/>
    </source>
</evidence>
<feature type="domain" description="Fe-containing alcohol dehydrogenase-like C-terminal" evidence="6">
    <location>
        <begin position="196"/>
        <end position="383"/>
    </location>
</feature>
<dbReference type="InterPro" id="IPR001670">
    <property type="entry name" value="ADH_Fe/GldA"/>
</dbReference>
<dbReference type="PROSITE" id="PS00913">
    <property type="entry name" value="ADH_IRON_1"/>
    <property type="match status" value="1"/>
</dbReference>
<proteinExistence type="inferred from homology"/>
<dbReference type="eggNOG" id="COG1454">
    <property type="taxonomic scope" value="Bacteria"/>
</dbReference>
<sequence>MQYELKGNWNYPSDIRAGAGFVEQLATCCKALGMSKPLLITDPGLADLAMVKMALARCRAEGTPVELFSNIKANPTGENVADGLAAYSKGGHSGIIAFGGGSAMDAAKATALMVGQQRSLWDFEDEGDNWQRVNESGVAPVIAIPTTAGTGSEVGRAAVITDTTHQRKRIIFHPKIQPQIVILDPELTVSLPAAITAATGMDALSHNLEAYCSPGYHPMADGIAIEGIRLVKENLPTAVADGNDIAARMQMLVASTMGATAFQKGLGAMHALAHPLGALYDAHHGLLNAILMPYVLQANRDQITLKVARLARYLELENPGYDSFQRWVLQLRESIGIPHSLAEIGIDECESDRVGQMASEDASAGGNPICFSAVEYATIFSRAVNGELAV</sequence>
<protein>
    <submittedName>
        <fullName evidence="7">Alcohol dehydrogenase, class IV</fullName>
    </submittedName>
</protein>
<comment type="caution">
    <text evidence="7">The sequence shown here is derived from an EMBL/GenBank/DDBJ whole genome shotgun (WGS) entry which is preliminary data.</text>
</comment>
<dbReference type="CDD" id="cd14861">
    <property type="entry name" value="Fe-ADH-like"/>
    <property type="match status" value="1"/>
</dbReference>
<feature type="domain" description="Alcohol dehydrogenase iron-type/glycerol dehydrogenase GldA" evidence="5">
    <location>
        <begin position="12"/>
        <end position="185"/>
    </location>
</feature>
<dbReference type="Gene3D" id="3.40.50.1970">
    <property type="match status" value="1"/>
</dbReference>
<keyword evidence="4" id="KW-0520">NAD</keyword>
<dbReference type="InterPro" id="IPR039697">
    <property type="entry name" value="Alcohol_dehydrogenase_Fe"/>
</dbReference>
<evidence type="ECO:0000256" key="4">
    <source>
        <dbReference type="ARBA" id="ARBA00023027"/>
    </source>
</evidence>
<evidence type="ECO:0000256" key="3">
    <source>
        <dbReference type="ARBA" id="ARBA00023002"/>
    </source>
</evidence>
<evidence type="ECO:0000256" key="1">
    <source>
        <dbReference type="ARBA" id="ARBA00001962"/>
    </source>
</evidence>
<dbReference type="AlphaFoldDB" id="A0YEE7"/>
<dbReference type="FunFam" id="1.20.1090.10:FF:000001">
    <property type="entry name" value="Aldehyde-alcohol dehydrogenase"/>
    <property type="match status" value="1"/>
</dbReference>
<dbReference type="PANTHER" id="PTHR11496">
    <property type="entry name" value="ALCOHOL DEHYDROGENASE"/>
    <property type="match status" value="1"/>
</dbReference>
<dbReference type="Gene3D" id="1.20.1090.10">
    <property type="entry name" value="Dehydroquinate synthase-like - alpha domain"/>
    <property type="match status" value="1"/>
</dbReference>
<gene>
    <name evidence="7" type="ORF">GP2143_02629</name>
</gene>
<reference evidence="7 8" key="1">
    <citation type="journal article" date="2010" name="J. Bacteriol.">
        <title>Genome sequence of the oligotrophic marine Gammaproteobacterium HTCC2143, isolated from the Oregon Coast.</title>
        <authorList>
            <person name="Oh H.M."/>
            <person name="Kang I."/>
            <person name="Ferriera S."/>
            <person name="Giovannoni S.J."/>
            <person name="Cho J.C."/>
        </authorList>
    </citation>
    <scope>NUCLEOTIDE SEQUENCE [LARGE SCALE GENOMIC DNA]</scope>
    <source>
        <strain evidence="7 8">HTCC2143</strain>
    </source>
</reference>
<dbReference type="FunFam" id="3.40.50.1970:FF:000003">
    <property type="entry name" value="Alcohol dehydrogenase, iron-containing"/>
    <property type="match status" value="1"/>
</dbReference>
<dbReference type="PANTHER" id="PTHR11496:SF102">
    <property type="entry name" value="ALCOHOL DEHYDROGENASE 4"/>
    <property type="match status" value="1"/>
</dbReference>
<comment type="cofactor">
    <cofactor evidence="1">
        <name>Fe cation</name>
        <dbReference type="ChEBI" id="CHEBI:24875"/>
    </cofactor>
</comment>
<dbReference type="InterPro" id="IPR056798">
    <property type="entry name" value="ADH_Fe_C"/>
</dbReference>
<dbReference type="Proteomes" id="UP000004931">
    <property type="component" value="Unassembled WGS sequence"/>
</dbReference>
<dbReference type="GO" id="GO:0046872">
    <property type="term" value="F:metal ion binding"/>
    <property type="evidence" value="ECO:0007669"/>
    <property type="project" value="InterPro"/>
</dbReference>
<dbReference type="Pfam" id="PF25137">
    <property type="entry name" value="ADH_Fe_C"/>
    <property type="match status" value="1"/>
</dbReference>
<name>A0YEE7_9GAMM</name>
<dbReference type="GO" id="GO:0004022">
    <property type="term" value="F:alcohol dehydrogenase (NAD+) activity"/>
    <property type="evidence" value="ECO:0007669"/>
    <property type="project" value="TreeGrafter"/>
</dbReference>
<dbReference type="STRING" id="247633.GP2143_02629"/>
<accession>A0YEE7</accession>
<dbReference type="Pfam" id="PF00465">
    <property type="entry name" value="Fe-ADH"/>
    <property type="match status" value="1"/>
</dbReference>
<organism evidence="7 8">
    <name type="scientific">marine gamma proteobacterium HTCC2143</name>
    <dbReference type="NCBI Taxonomy" id="247633"/>
    <lineage>
        <taxon>Bacteria</taxon>
        <taxon>Pseudomonadati</taxon>
        <taxon>Pseudomonadota</taxon>
        <taxon>Gammaproteobacteria</taxon>
        <taxon>Cellvibrionales</taxon>
        <taxon>Spongiibacteraceae</taxon>
        <taxon>BD1-7 clade</taxon>
    </lineage>
</organism>
<comment type="similarity">
    <text evidence="2">Belongs to the iron-containing alcohol dehydrogenase family.</text>
</comment>
<evidence type="ECO:0000313" key="7">
    <source>
        <dbReference type="EMBL" id="EAW30783.1"/>
    </source>
</evidence>
<dbReference type="EMBL" id="AAVT01000006">
    <property type="protein sequence ID" value="EAW30783.1"/>
    <property type="molecule type" value="Genomic_DNA"/>
</dbReference>
<keyword evidence="3" id="KW-0560">Oxidoreductase</keyword>
<evidence type="ECO:0000259" key="5">
    <source>
        <dbReference type="Pfam" id="PF00465"/>
    </source>
</evidence>
<evidence type="ECO:0000256" key="2">
    <source>
        <dbReference type="ARBA" id="ARBA00007358"/>
    </source>
</evidence>
<dbReference type="OrthoDB" id="9815791at2"/>
<dbReference type="InterPro" id="IPR018211">
    <property type="entry name" value="ADH_Fe_CS"/>
</dbReference>